<evidence type="ECO:0000256" key="2">
    <source>
        <dbReference type="PIRSR" id="PIRSR601952-2"/>
    </source>
</evidence>
<dbReference type="AlphaFoldDB" id="A0A5B7EMI7"/>
<evidence type="ECO:0000256" key="3">
    <source>
        <dbReference type="SAM" id="MobiDB-lite"/>
    </source>
</evidence>
<dbReference type="PANTHER" id="PTHR11596">
    <property type="entry name" value="ALKALINE PHOSPHATASE"/>
    <property type="match status" value="1"/>
</dbReference>
<feature type="binding site" evidence="2">
    <location>
        <position position="137"/>
    </location>
    <ligand>
        <name>Zn(2+)</name>
        <dbReference type="ChEBI" id="CHEBI:29105"/>
        <label>2</label>
    </ligand>
</feature>
<dbReference type="OrthoDB" id="5818554at2759"/>
<evidence type="ECO:0000313" key="4">
    <source>
        <dbReference type="EMBL" id="MPC35810.1"/>
    </source>
</evidence>
<dbReference type="EC" id="3.1.3.1" evidence="1"/>
<dbReference type="Pfam" id="PF00245">
    <property type="entry name" value="Alk_phosphatase"/>
    <property type="match status" value="1"/>
</dbReference>
<accession>A0A5B7EMI7</accession>
<keyword evidence="2" id="KW-0479">Metal-binding</keyword>
<keyword evidence="2" id="KW-0862">Zinc</keyword>
<dbReference type="SUPFAM" id="SSF53649">
    <property type="entry name" value="Alkaline phosphatase-like"/>
    <property type="match status" value="1"/>
</dbReference>
<dbReference type="PANTHER" id="PTHR11596:SF91">
    <property type="entry name" value="ALKALINE PHOSPHATASE-RELATED"/>
    <property type="match status" value="1"/>
</dbReference>
<name>A0A5B7EMI7_PORTR</name>
<sequence length="252" mass="27275">MPLGHLPASGVAAQPGRSPIPRDALRGCVFRDARQPPPTPLLHTRLGLTFEAFLTLSLPETETHPTAEQFQHLHPTSFCLDTEISDLDGKPYTTLLYGNGPGYAQTTPTGRHDLTGFNTQDINFVQQAAVPRKYETHGGEDVPVYAIGPGSHLFSGTVEQTYIAHAIAHAACIAEDNSHCEKPFGDDACAAAPGPAPAPTSRRPLGQVPPTVEEDKQQARDPWAWSTGTRAWTWTAYQALTLLMLPVVLVLR</sequence>
<dbReference type="InterPro" id="IPR001952">
    <property type="entry name" value="Alkaline_phosphatase"/>
</dbReference>
<dbReference type="EMBL" id="VSRR010003350">
    <property type="protein sequence ID" value="MPC35810.1"/>
    <property type="molecule type" value="Genomic_DNA"/>
</dbReference>
<comment type="cofactor">
    <cofactor evidence="2">
        <name>Zn(2+)</name>
        <dbReference type="ChEBI" id="CHEBI:29105"/>
    </cofactor>
    <text evidence="2">Binds 2 Zn(2+) ions.</text>
</comment>
<dbReference type="Gene3D" id="3.40.720.10">
    <property type="entry name" value="Alkaline Phosphatase, subunit A"/>
    <property type="match status" value="1"/>
</dbReference>
<feature type="region of interest" description="Disordered" evidence="3">
    <location>
        <begin position="191"/>
        <end position="222"/>
    </location>
</feature>
<gene>
    <name evidence="4" type="primary">PPB_1</name>
    <name evidence="4" type="ORF">E2C01_029246</name>
</gene>
<dbReference type="GO" id="GO:0004035">
    <property type="term" value="F:alkaline phosphatase activity"/>
    <property type="evidence" value="ECO:0007669"/>
    <property type="project" value="UniProtKB-EC"/>
</dbReference>
<dbReference type="InterPro" id="IPR017850">
    <property type="entry name" value="Alkaline_phosphatase_core_sf"/>
</dbReference>
<dbReference type="Proteomes" id="UP000324222">
    <property type="component" value="Unassembled WGS sequence"/>
</dbReference>
<protein>
    <recommendedName>
        <fullName evidence="1">alkaline phosphatase</fullName>
        <ecNumber evidence="1">3.1.3.1</ecNumber>
    </recommendedName>
</protein>
<organism evidence="4 5">
    <name type="scientific">Portunus trituberculatus</name>
    <name type="common">Swimming crab</name>
    <name type="synonym">Neptunus trituberculatus</name>
    <dbReference type="NCBI Taxonomy" id="210409"/>
    <lineage>
        <taxon>Eukaryota</taxon>
        <taxon>Metazoa</taxon>
        <taxon>Ecdysozoa</taxon>
        <taxon>Arthropoda</taxon>
        <taxon>Crustacea</taxon>
        <taxon>Multicrustacea</taxon>
        <taxon>Malacostraca</taxon>
        <taxon>Eumalacostraca</taxon>
        <taxon>Eucarida</taxon>
        <taxon>Decapoda</taxon>
        <taxon>Pleocyemata</taxon>
        <taxon>Brachyura</taxon>
        <taxon>Eubrachyura</taxon>
        <taxon>Portunoidea</taxon>
        <taxon>Portunidae</taxon>
        <taxon>Portuninae</taxon>
        <taxon>Portunus</taxon>
    </lineage>
</organism>
<reference evidence="4 5" key="1">
    <citation type="submission" date="2019-05" db="EMBL/GenBank/DDBJ databases">
        <title>Another draft genome of Portunus trituberculatus and its Hox gene families provides insights of decapod evolution.</title>
        <authorList>
            <person name="Jeong J.-H."/>
            <person name="Song I."/>
            <person name="Kim S."/>
            <person name="Choi T."/>
            <person name="Kim D."/>
            <person name="Ryu S."/>
            <person name="Kim W."/>
        </authorList>
    </citation>
    <scope>NUCLEOTIDE SEQUENCE [LARGE SCALE GENOMIC DNA]</scope>
    <source>
        <tissue evidence="4">Muscle</tissue>
    </source>
</reference>
<comment type="caution">
    <text evidence="4">The sequence shown here is derived from an EMBL/GenBank/DDBJ whole genome shotgun (WGS) entry which is preliminary data.</text>
</comment>
<proteinExistence type="predicted"/>
<dbReference type="GO" id="GO:0046872">
    <property type="term" value="F:metal ion binding"/>
    <property type="evidence" value="ECO:0007669"/>
    <property type="project" value="UniProtKB-KW"/>
</dbReference>
<evidence type="ECO:0000313" key="5">
    <source>
        <dbReference type="Proteomes" id="UP000324222"/>
    </source>
</evidence>
<keyword evidence="5" id="KW-1185">Reference proteome</keyword>
<evidence type="ECO:0000256" key="1">
    <source>
        <dbReference type="ARBA" id="ARBA00012647"/>
    </source>
</evidence>